<feature type="region of interest" description="Disordered" evidence="2">
    <location>
        <begin position="271"/>
        <end position="334"/>
    </location>
</feature>
<accession>A0ABX4ZY15</accession>
<dbReference type="PROSITE" id="PS50878">
    <property type="entry name" value="RT_POL"/>
    <property type="match status" value="1"/>
</dbReference>
<reference evidence="4 5" key="1">
    <citation type="submission" date="2018-02" db="EMBL/GenBank/DDBJ databases">
        <title>Lelliotia aquatilis sp. nov., isolated from drinking water.</title>
        <authorList>
            <person name="Kaempfer P."/>
            <person name="Glaeser S."/>
            <person name="Exner M."/>
            <person name="Doijad S."/>
            <person name="Chakraborty T."/>
        </authorList>
    </citation>
    <scope>NUCLEOTIDE SEQUENCE [LARGE SCALE GENOMIC DNA]</scope>
    <source>
        <strain evidence="4 5">6331-17</strain>
    </source>
</reference>
<dbReference type="EMBL" id="PQVW01000026">
    <property type="protein sequence ID" value="POZ18945.1"/>
    <property type="molecule type" value="Genomic_DNA"/>
</dbReference>
<evidence type="ECO:0000256" key="1">
    <source>
        <dbReference type="ARBA" id="ARBA00034120"/>
    </source>
</evidence>
<dbReference type="InterPro" id="IPR043502">
    <property type="entry name" value="DNA/RNA_pol_sf"/>
</dbReference>
<protein>
    <submittedName>
        <fullName evidence="4">Transposase</fullName>
    </submittedName>
</protein>
<proteinExistence type="inferred from homology"/>
<evidence type="ECO:0000313" key="5">
    <source>
        <dbReference type="Proteomes" id="UP000237025"/>
    </source>
</evidence>
<comment type="caution">
    <text evidence="4">The sequence shown here is derived from an EMBL/GenBank/DDBJ whole genome shotgun (WGS) entry which is preliminary data.</text>
</comment>
<keyword evidence="5" id="KW-1185">Reference proteome</keyword>
<dbReference type="PANTHER" id="PTHR34047:SF8">
    <property type="entry name" value="PROTEIN YKFC"/>
    <property type="match status" value="1"/>
</dbReference>
<evidence type="ECO:0000259" key="3">
    <source>
        <dbReference type="PROSITE" id="PS50878"/>
    </source>
</evidence>
<evidence type="ECO:0000256" key="2">
    <source>
        <dbReference type="SAM" id="MobiDB-lite"/>
    </source>
</evidence>
<sequence length="334" mass="38469">MWEAQDAVVLKWVALQLQAVLPVHPLCEHHKGHGGGRLSVQRMHRSLQTRQWKFVCRTNIRGFNDHIRRAPLMRQIKRYVKDPLLLNLVYQYLHYSVEDGVEFYTPVKGICRGCALSPLLAGFCLLSMDTYFEAQRDIRYVRYMDDIVIFAPTRWRLRRAVRDLNVFFASGGYGQHPDKTFIGRTDRGFDWMGIQFTGSGATGIAPRALANHRERCRRLYEQAVWRGREWLRQRLSAYVKRWTIWRNSYLCNLPFYGSCWTKFVSLTAPLQGSSPTGTDASHTSPCSYHSRRRGQPWPPTRIAPRGSHQVIRTCPSGSPPTGALPGLPTRPWGP</sequence>
<dbReference type="PANTHER" id="PTHR34047">
    <property type="entry name" value="NUCLEAR INTRON MATURASE 1, MITOCHONDRIAL-RELATED"/>
    <property type="match status" value="1"/>
</dbReference>
<name>A0ABX4ZY15_9ENTR</name>
<dbReference type="InterPro" id="IPR000477">
    <property type="entry name" value="RT_dom"/>
</dbReference>
<feature type="domain" description="Reverse transcriptase" evidence="3">
    <location>
        <begin position="1"/>
        <end position="196"/>
    </location>
</feature>
<dbReference type="Proteomes" id="UP000237025">
    <property type="component" value="Unassembled WGS sequence"/>
</dbReference>
<organism evidence="4 5">
    <name type="scientific">Lelliottia aquatilis</name>
    <dbReference type="NCBI Taxonomy" id="2080838"/>
    <lineage>
        <taxon>Bacteria</taxon>
        <taxon>Pseudomonadati</taxon>
        <taxon>Pseudomonadota</taxon>
        <taxon>Gammaproteobacteria</taxon>
        <taxon>Enterobacterales</taxon>
        <taxon>Enterobacteriaceae</taxon>
        <taxon>Lelliottia</taxon>
    </lineage>
</organism>
<dbReference type="InterPro" id="IPR051083">
    <property type="entry name" value="GrpII_Intron_Splice-Mob/Def"/>
</dbReference>
<evidence type="ECO:0000313" key="4">
    <source>
        <dbReference type="EMBL" id="POZ18945.1"/>
    </source>
</evidence>
<gene>
    <name evidence="4" type="ORF">C3712_22315</name>
</gene>
<dbReference type="Pfam" id="PF00078">
    <property type="entry name" value="RVT_1"/>
    <property type="match status" value="1"/>
</dbReference>
<feature type="compositionally biased region" description="Polar residues" evidence="2">
    <location>
        <begin position="271"/>
        <end position="287"/>
    </location>
</feature>
<comment type="similarity">
    <text evidence="1">Belongs to the bacterial reverse transcriptase family.</text>
</comment>
<dbReference type="SUPFAM" id="SSF56672">
    <property type="entry name" value="DNA/RNA polymerases"/>
    <property type="match status" value="1"/>
</dbReference>